<keyword evidence="1" id="KW-0433">Leucine-rich repeat</keyword>
<evidence type="ECO:0000256" key="2">
    <source>
        <dbReference type="ARBA" id="ARBA00022737"/>
    </source>
</evidence>
<dbReference type="PROSITE" id="PS51450">
    <property type="entry name" value="LRR"/>
    <property type="match status" value="3"/>
</dbReference>
<dbReference type="Gene3D" id="3.80.10.10">
    <property type="entry name" value="Ribonuclease Inhibitor"/>
    <property type="match status" value="2"/>
</dbReference>
<protein>
    <submittedName>
        <fullName evidence="4">Uncharacterized protein</fullName>
    </submittedName>
</protein>
<organism evidence="3 4">
    <name type="scientific">Meloidogyne javanica</name>
    <name type="common">Root-knot nematode worm</name>
    <dbReference type="NCBI Taxonomy" id="6303"/>
    <lineage>
        <taxon>Eukaryota</taxon>
        <taxon>Metazoa</taxon>
        <taxon>Ecdysozoa</taxon>
        <taxon>Nematoda</taxon>
        <taxon>Chromadorea</taxon>
        <taxon>Rhabditida</taxon>
        <taxon>Tylenchina</taxon>
        <taxon>Tylenchomorpha</taxon>
        <taxon>Tylenchoidea</taxon>
        <taxon>Meloidogynidae</taxon>
        <taxon>Meloidogyninae</taxon>
        <taxon>Meloidogyne</taxon>
        <taxon>Meloidogyne incognita group</taxon>
    </lineage>
</organism>
<evidence type="ECO:0000313" key="4">
    <source>
        <dbReference type="WBParaSite" id="scaffold2194_cov244.g4422"/>
    </source>
</evidence>
<dbReference type="InterPro" id="IPR032675">
    <property type="entry name" value="LRR_dom_sf"/>
</dbReference>
<dbReference type="Pfam" id="PF13855">
    <property type="entry name" value="LRR_8"/>
    <property type="match status" value="1"/>
</dbReference>
<dbReference type="PANTHER" id="PTHR24369">
    <property type="entry name" value="ANTIGEN BSP, PUTATIVE-RELATED"/>
    <property type="match status" value="1"/>
</dbReference>
<dbReference type="Proteomes" id="UP000887561">
    <property type="component" value="Unplaced"/>
</dbReference>
<keyword evidence="2" id="KW-0677">Repeat</keyword>
<dbReference type="AlphaFoldDB" id="A0A915M109"/>
<reference evidence="4" key="1">
    <citation type="submission" date="2022-11" db="UniProtKB">
        <authorList>
            <consortium name="WormBaseParasite"/>
        </authorList>
    </citation>
    <scope>IDENTIFICATION</scope>
</reference>
<dbReference type="SMART" id="SM00369">
    <property type="entry name" value="LRR_TYP"/>
    <property type="match status" value="5"/>
</dbReference>
<dbReference type="GO" id="GO:0005886">
    <property type="term" value="C:plasma membrane"/>
    <property type="evidence" value="ECO:0007669"/>
    <property type="project" value="TreeGrafter"/>
</dbReference>
<evidence type="ECO:0000313" key="3">
    <source>
        <dbReference type="Proteomes" id="UP000887561"/>
    </source>
</evidence>
<dbReference type="InterPro" id="IPR003591">
    <property type="entry name" value="Leu-rich_rpt_typical-subtyp"/>
</dbReference>
<evidence type="ECO:0000256" key="1">
    <source>
        <dbReference type="ARBA" id="ARBA00022614"/>
    </source>
</evidence>
<dbReference type="InterPro" id="IPR001611">
    <property type="entry name" value="Leu-rich_rpt"/>
</dbReference>
<dbReference type="Pfam" id="PF13306">
    <property type="entry name" value="LRR_5"/>
    <property type="match status" value="1"/>
</dbReference>
<dbReference type="PANTHER" id="PTHR24369:SF212">
    <property type="entry name" value="LEUCINE-RICH REPEAT-CONTAINING PROTEIN 4B-LIKE"/>
    <property type="match status" value="1"/>
</dbReference>
<accession>A0A915M109</accession>
<sequence length="280" mass="31922">MFSKIKLDKLTIEDSSVGIIRKEAFSNVENTLKELSLRNNIMKSIDEKIFLNLASLKYLDLSGNKLSQLKDSLFSKLVNLETLLLDNNQINSNVFKNLQNLESLNLQTSNIYLDRSVFELLTSLKKLFLSYNLINSINEGDLNGLLSLQELNLDHNKIIKISSKSFEEVKNLKKLFLNNNLLYYLPKGVFDNLNISNLIAVDISENKWECICEQEWIGSWLSSIGQANTPSGTLGCLVGKCENIPQQQDNKNNLEIIKKEEENNNLIYWIRLIACILAIS</sequence>
<name>A0A915M109_MELJA</name>
<dbReference type="SMART" id="SM00365">
    <property type="entry name" value="LRR_SD22"/>
    <property type="match status" value="5"/>
</dbReference>
<dbReference type="InterPro" id="IPR050541">
    <property type="entry name" value="LRR_TM_domain-containing"/>
</dbReference>
<proteinExistence type="predicted"/>
<dbReference type="PRINTS" id="PR00019">
    <property type="entry name" value="LEURICHRPT"/>
</dbReference>
<keyword evidence="3" id="KW-1185">Reference proteome</keyword>
<dbReference type="WBParaSite" id="scaffold2194_cov244.g4422">
    <property type="protein sequence ID" value="scaffold2194_cov244.g4422"/>
    <property type="gene ID" value="scaffold2194_cov244.g4422"/>
</dbReference>
<dbReference type="SUPFAM" id="SSF52058">
    <property type="entry name" value="L domain-like"/>
    <property type="match status" value="1"/>
</dbReference>
<dbReference type="InterPro" id="IPR026906">
    <property type="entry name" value="LRR_5"/>
</dbReference>